<dbReference type="KEGG" id="rcu:8279135"/>
<dbReference type="SUPFAM" id="SSF57959">
    <property type="entry name" value="Leucine zipper domain"/>
    <property type="match status" value="1"/>
</dbReference>
<evidence type="ECO:0000256" key="6">
    <source>
        <dbReference type="SAM" id="Coils"/>
    </source>
</evidence>
<dbReference type="CDD" id="cd14702">
    <property type="entry name" value="bZIP_plant_GBF1"/>
    <property type="match status" value="1"/>
</dbReference>
<evidence type="ECO:0000256" key="2">
    <source>
        <dbReference type="ARBA" id="ARBA00023015"/>
    </source>
</evidence>
<accession>B9S6A2</accession>
<dbReference type="GO" id="GO:0046982">
    <property type="term" value="F:protein heterodimerization activity"/>
    <property type="evidence" value="ECO:0007669"/>
    <property type="project" value="UniProtKB-ARBA"/>
</dbReference>
<keyword evidence="6" id="KW-0175">Coiled coil</keyword>
<organism evidence="9 10">
    <name type="scientific">Ricinus communis</name>
    <name type="common">Castor bean</name>
    <dbReference type="NCBI Taxonomy" id="3988"/>
    <lineage>
        <taxon>Eukaryota</taxon>
        <taxon>Viridiplantae</taxon>
        <taxon>Streptophyta</taxon>
        <taxon>Embryophyta</taxon>
        <taxon>Tracheophyta</taxon>
        <taxon>Spermatophyta</taxon>
        <taxon>Magnoliopsida</taxon>
        <taxon>eudicotyledons</taxon>
        <taxon>Gunneridae</taxon>
        <taxon>Pentapetalae</taxon>
        <taxon>rosids</taxon>
        <taxon>fabids</taxon>
        <taxon>Malpighiales</taxon>
        <taxon>Euphorbiaceae</taxon>
        <taxon>Acalyphoideae</taxon>
        <taxon>Acalypheae</taxon>
        <taxon>Ricinus</taxon>
    </lineage>
</organism>
<dbReference type="InParanoid" id="B9S6A2"/>
<reference evidence="10" key="1">
    <citation type="journal article" date="2010" name="Nat. Biotechnol.">
        <title>Draft genome sequence of the oilseed species Ricinus communis.</title>
        <authorList>
            <person name="Chan A.P."/>
            <person name="Crabtree J."/>
            <person name="Zhao Q."/>
            <person name="Lorenzi H."/>
            <person name="Orvis J."/>
            <person name="Puiu D."/>
            <person name="Melake-Berhan A."/>
            <person name="Jones K.M."/>
            <person name="Redman J."/>
            <person name="Chen G."/>
            <person name="Cahoon E.B."/>
            <person name="Gedil M."/>
            <person name="Stanke M."/>
            <person name="Haas B.J."/>
            <person name="Wortman J.R."/>
            <person name="Fraser-Liggett C.M."/>
            <person name="Ravel J."/>
            <person name="Rabinowicz P.D."/>
        </authorList>
    </citation>
    <scope>NUCLEOTIDE SEQUENCE [LARGE SCALE GENOMIC DNA]</scope>
    <source>
        <strain evidence="10">cv. Hale</strain>
    </source>
</reference>
<evidence type="ECO:0000313" key="9">
    <source>
        <dbReference type="EMBL" id="EEF40792.1"/>
    </source>
</evidence>
<gene>
    <name evidence="9" type="ORF">RCOM_0534170</name>
</gene>
<evidence type="ECO:0000256" key="5">
    <source>
        <dbReference type="ARBA" id="ARBA00023242"/>
    </source>
</evidence>
<dbReference type="GO" id="GO:0003700">
    <property type="term" value="F:DNA-binding transcription factor activity"/>
    <property type="evidence" value="ECO:0000318"/>
    <property type="project" value="GO_Central"/>
</dbReference>
<protein>
    <submittedName>
        <fullName evidence="9">Ocs element-binding factor, putative</fullName>
    </submittedName>
</protein>
<dbReference type="GO" id="GO:0000976">
    <property type="term" value="F:transcription cis-regulatory region binding"/>
    <property type="evidence" value="ECO:0000318"/>
    <property type="project" value="GO_Central"/>
</dbReference>
<dbReference type="OrthoDB" id="551672at2759"/>
<dbReference type="InterPro" id="IPR045314">
    <property type="entry name" value="bZIP_plant_GBF1"/>
</dbReference>
<dbReference type="PROSITE" id="PS00036">
    <property type="entry name" value="BZIP_BASIC"/>
    <property type="match status" value="1"/>
</dbReference>
<feature type="coiled-coil region" evidence="6">
    <location>
        <begin position="85"/>
        <end position="112"/>
    </location>
</feature>
<feature type="region of interest" description="Disordered" evidence="7">
    <location>
        <begin position="1"/>
        <end position="56"/>
    </location>
</feature>
<keyword evidence="10" id="KW-1185">Reference proteome</keyword>
<dbReference type="OMA" id="IHTSINV"/>
<sequence>MATSSGASSGSSSLLPNSSSEDDLQQQKQIMDQRKRKRMVSNRESAHRSRMRKQKHMDDLMVQLGQLKKESIEIFSSFNITSQLYLNLEGENSVLRAQVTELTNRLDSLSEIINYMNLSNGFFEGGDHGQMIDDYFFHANQNQPIMDMAMY</sequence>
<comment type="subcellular location">
    <subcellularLocation>
        <location evidence="1">Nucleus</location>
    </subcellularLocation>
</comment>
<evidence type="ECO:0000256" key="4">
    <source>
        <dbReference type="ARBA" id="ARBA00023163"/>
    </source>
</evidence>
<evidence type="ECO:0000256" key="1">
    <source>
        <dbReference type="ARBA" id="ARBA00004123"/>
    </source>
</evidence>
<dbReference type="InterPro" id="IPR046347">
    <property type="entry name" value="bZIP_sf"/>
</dbReference>
<feature type="compositionally biased region" description="Low complexity" evidence="7">
    <location>
        <begin position="1"/>
        <end position="19"/>
    </location>
</feature>
<dbReference type="PANTHER" id="PTHR45764">
    <property type="entry name" value="BZIP TRANSCRIPTION FACTOR 44"/>
    <property type="match status" value="1"/>
</dbReference>
<dbReference type="GO" id="GO:0005634">
    <property type="term" value="C:nucleus"/>
    <property type="evidence" value="ECO:0000318"/>
    <property type="project" value="GO_Central"/>
</dbReference>
<keyword evidence="3" id="KW-0238">DNA-binding</keyword>
<dbReference type="EMBL" id="EQ973879">
    <property type="protein sequence ID" value="EEF40792.1"/>
    <property type="molecule type" value="Genomic_DNA"/>
</dbReference>
<dbReference type="Gene3D" id="1.20.5.170">
    <property type="match status" value="1"/>
</dbReference>
<evidence type="ECO:0000259" key="8">
    <source>
        <dbReference type="PROSITE" id="PS50217"/>
    </source>
</evidence>
<evidence type="ECO:0000256" key="7">
    <source>
        <dbReference type="SAM" id="MobiDB-lite"/>
    </source>
</evidence>
<keyword evidence="4" id="KW-0804">Transcription</keyword>
<evidence type="ECO:0000256" key="3">
    <source>
        <dbReference type="ARBA" id="ARBA00023125"/>
    </source>
</evidence>
<dbReference type="SMR" id="B9S6A2"/>
<evidence type="ECO:0000313" key="10">
    <source>
        <dbReference type="Proteomes" id="UP000008311"/>
    </source>
</evidence>
<dbReference type="SMART" id="SM00338">
    <property type="entry name" value="BRLZ"/>
    <property type="match status" value="1"/>
</dbReference>
<dbReference type="PANTHER" id="PTHR45764:SF77">
    <property type="entry name" value="BZIP DOMAIN-CONTAINING PROTEIN"/>
    <property type="match status" value="1"/>
</dbReference>
<dbReference type="AlphaFoldDB" id="B9S6A2"/>
<dbReference type="Proteomes" id="UP000008311">
    <property type="component" value="Unassembled WGS sequence"/>
</dbReference>
<name>B9S6A2_RICCO</name>
<dbReference type="STRING" id="3988.B9S6A2"/>
<dbReference type="GO" id="GO:0045893">
    <property type="term" value="P:positive regulation of DNA-templated transcription"/>
    <property type="evidence" value="ECO:0000318"/>
    <property type="project" value="GO_Central"/>
</dbReference>
<dbReference type="FunFam" id="1.20.5.170:FF:000020">
    <property type="entry name" value="BZIP transcription factor"/>
    <property type="match status" value="1"/>
</dbReference>
<feature type="domain" description="BZIP" evidence="8">
    <location>
        <begin position="32"/>
        <end position="74"/>
    </location>
</feature>
<dbReference type="Pfam" id="PF00170">
    <property type="entry name" value="bZIP_1"/>
    <property type="match status" value="1"/>
</dbReference>
<dbReference type="InterPro" id="IPR004827">
    <property type="entry name" value="bZIP"/>
</dbReference>
<keyword evidence="5" id="KW-0539">Nucleus</keyword>
<keyword evidence="2" id="KW-0805">Transcription regulation</keyword>
<dbReference type="PROSITE" id="PS50217">
    <property type="entry name" value="BZIP"/>
    <property type="match status" value="1"/>
</dbReference>
<proteinExistence type="predicted"/>